<dbReference type="InterPro" id="IPR036291">
    <property type="entry name" value="NAD(P)-bd_dom_sf"/>
</dbReference>
<keyword evidence="5" id="KW-1185">Reference proteome</keyword>
<evidence type="ECO:0000313" key="5">
    <source>
        <dbReference type="Proteomes" id="UP000318578"/>
    </source>
</evidence>
<dbReference type="FunFam" id="3.40.50.720:FF:000084">
    <property type="entry name" value="Short-chain dehydrogenase reductase"/>
    <property type="match status" value="1"/>
</dbReference>
<dbReference type="InterPro" id="IPR002347">
    <property type="entry name" value="SDR_fam"/>
</dbReference>
<dbReference type="PRINTS" id="PR00081">
    <property type="entry name" value="GDHRDH"/>
</dbReference>
<dbReference type="OrthoDB" id="286404at2"/>
<dbReference type="InterPro" id="IPR020904">
    <property type="entry name" value="Sc_DH/Rdtase_CS"/>
</dbReference>
<dbReference type="EMBL" id="VJZA01000007">
    <property type="protein sequence ID" value="TVT24344.1"/>
    <property type="molecule type" value="Genomic_DNA"/>
</dbReference>
<comment type="similarity">
    <text evidence="1">Belongs to the short-chain dehydrogenases/reductases (SDR) family.</text>
</comment>
<gene>
    <name evidence="4" type="ORF">FNH06_07215</name>
</gene>
<feature type="domain" description="Ketoreductase" evidence="3">
    <location>
        <begin position="24"/>
        <end position="202"/>
    </location>
</feature>
<dbReference type="AlphaFoldDB" id="A0A558AJA0"/>
<accession>A0A558AJA0</accession>
<evidence type="ECO:0000313" key="4">
    <source>
        <dbReference type="EMBL" id="TVT24344.1"/>
    </source>
</evidence>
<organism evidence="4 5">
    <name type="scientific">Amycolatopsis acidiphila</name>
    <dbReference type="NCBI Taxonomy" id="715473"/>
    <lineage>
        <taxon>Bacteria</taxon>
        <taxon>Bacillati</taxon>
        <taxon>Actinomycetota</taxon>
        <taxon>Actinomycetes</taxon>
        <taxon>Pseudonocardiales</taxon>
        <taxon>Pseudonocardiaceae</taxon>
        <taxon>Amycolatopsis</taxon>
    </lineage>
</organism>
<protein>
    <submittedName>
        <fullName evidence="4">SDR family oxidoreductase</fullName>
    </submittedName>
</protein>
<keyword evidence="2" id="KW-0560">Oxidoreductase</keyword>
<dbReference type="PROSITE" id="PS00061">
    <property type="entry name" value="ADH_SHORT"/>
    <property type="match status" value="1"/>
</dbReference>
<evidence type="ECO:0000256" key="2">
    <source>
        <dbReference type="ARBA" id="ARBA00023002"/>
    </source>
</evidence>
<dbReference type="SMART" id="SM00822">
    <property type="entry name" value="PKS_KR"/>
    <property type="match status" value="1"/>
</dbReference>
<evidence type="ECO:0000256" key="1">
    <source>
        <dbReference type="ARBA" id="ARBA00006484"/>
    </source>
</evidence>
<dbReference type="Gene3D" id="3.40.50.720">
    <property type="entry name" value="NAD(P)-binding Rossmann-like Domain"/>
    <property type="match status" value="1"/>
</dbReference>
<sequence length="267" mass="27651">MRPRRSPSFGRPTLSESLFSLQGTVAVVTGGARGIGKAAARALAEHGAGLLLVDRLEAELASTAAELAETGAAVDTLLADITADDIGERIRAAAIEAGPVGVVVNAAGVMVRSAITELTVAELDTLWRVNVRGTVEVTQALLPQLIERGYGKIINVGSLGSVRGLERRTGYATSKGAVAQYTVSLASEAGAYGIRANVVAPGYVATDMASPWIYGDADRTERLRARIPLGQFATPADLAGTFVFLAAPASDYVTGQILLVDGGWTTT</sequence>
<evidence type="ECO:0000259" key="3">
    <source>
        <dbReference type="SMART" id="SM00822"/>
    </source>
</evidence>
<dbReference type="GO" id="GO:0016616">
    <property type="term" value="F:oxidoreductase activity, acting on the CH-OH group of donors, NAD or NADP as acceptor"/>
    <property type="evidence" value="ECO:0007669"/>
    <property type="project" value="TreeGrafter"/>
</dbReference>
<reference evidence="4 5" key="1">
    <citation type="submission" date="2019-07" db="EMBL/GenBank/DDBJ databases">
        <title>New species of Amycolatopsis and Streptomyces.</title>
        <authorList>
            <person name="Duangmal K."/>
            <person name="Teo W.F.A."/>
            <person name="Lipun K."/>
        </authorList>
    </citation>
    <scope>NUCLEOTIDE SEQUENCE [LARGE SCALE GENOMIC DNA]</scope>
    <source>
        <strain evidence="4 5">JCM 30562</strain>
    </source>
</reference>
<dbReference type="SUPFAM" id="SSF51735">
    <property type="entry name" value="NAD(P)-binding Rossmann-fold domains"/>
    <property type="match status" value="1"/>
</dbReference>
<dbReference type="Pfam" id="PF13561">
    <property type="entry name" value="adh_short_C2"/>
    <property type="match status" value="1"/>
</dbReference>
<dbReference type="PANTHER" id="PTHR42760:SF5">
    <property type="entry name" value="2-DEHYDRO-3-DEOXY-D-GLUCONATE 5-DEHYDROGENASE"/>
    <property type="match status" value="1"/>
</dbReference>
<dbReference type="InterPro" id="IPR057326">
    <property type="entry name" value="KR_dom"/>
</dbReference>
<dbReference type="Proteomes" id="UP000318578">
    <property type="component" value="Unassembled WGS sequence"/>
</dbReference>
<dbReference type="PRINTS" id="PR00080">
    <property type="entry name" value="SDRFAMILY"/>
</dbReference>
<dbReference type="PANTHER" id="PTHR42760">
    <property type="entry name" value="SHORT-CHAIN DEHYDROGENASES/REDUCTASES FAMILY MEMBER"/>
    <property type="match status" value="1"/>
</dbReference>
<comment type="caution">
    <text evidence="4">The sequence shown here is derived from an EMBL/GenBank/DDBJ whole genome shotgun (WGS) entry which is preliminary data.</text>
</comment>
<proteinExistence type="inferred from homology"/>
<name>A0A558AJA0_9PSEU</name>